<name>A0A2J7R1I8_9NEOP</name>
<evidence type="ECO:0000256" key="4">
    <source>
        <dbReference type="ARBA" id="ARBA00023157"/>
    </source>
</evidence>
<dbReference type="PANTHER" id="PTHR24276">
    <property type="entry name" value="POLYSERASE-RELATED"/>
    <property type="match status" value="1"/>
</dbReference>
<feature type="compositionally biased region" description="Basic and acidic residues" evidence="5">
    <location>
        <begin position="224"/>
        <end position="238"/>
    </location>
</feature>
<dbReference type="Proteomes" id="UP000235965">
    <property type="component" value="Unassembled WGS sequence"/>
</dbReference>
<evidence type="ECO:0000313" key="8">
    <source>
        <dbReference type="EMBL" id="PNF34697.1"/>
    </source>
</evidence>
<feature type="compositionally biased region" description="Basic and acidic residues" evidence="5">
    <location>
        <begin position="620"/>
        <end position="636"/>
    </location>
</feature>
<feature type="region of interest" description="Disordered" evidence="5">
    <location>
        <begin position="214"/>
        <end position="286"/>
    </location>
</feature>
<dbReference type="PANTHER" id="PTHR24276:SF91">
    <property type="entry name" value="AT26814P-RELATED"/>
    <property type="match status" value="1"/>
</dbReference>
<feature type="region of interest" description="Disordered" evidence="5">
    <location>
        <begin position="166"/>
        <end position="202"/>
    </location>
</feature>
<feature type="chain" id="PRO_5014559416" description="Peptidase S1 domain-containing protein" evidence="6">
    <location>
        <begin position="18"/>
        <end position="1036"/>
    </location>
</feature>
<feature type="compositionally biased region" description="Low complexity" evidence="5">
    <location>
        <begin position="258"/>
        <end position="268"/>
    </location>
</feature>
<proteinExistence type="predicted"/>
<dbReference type="AlphaFoldDB" id="A0A2J7R1I8"/>
<keyword evidence="6" id="KW-0732">Signal</keyword>
<comment type="caution">
    <text evidence="8">The sequence shown here is derived from an EMBL/GenBank/DDBJ whole genome shotgun (WGS) entry which is preliminary data.</text>
</comment>
<feature type="compositionally biased region" description="Polar residues" evidence="5">
    <location>
        <begin position="269"/>
        <end position="285"/>
    </location>
</feature>
<evidence type="ECO:0000256" key="5">
    <source>
        <dbReference type="SAM" id="MobiDB-lite"/>
    </source>
</evidence>
<sequence>MRLPVFVLVSLLQLANCLPIVDPGLFVIMGVRSCRAGTGYCLLGLDCTLDEDFLPDDQGGHCDGLRSAFTPSAHFICCRYNAANRTIPPETLPLPVHLTDNDLAPFSDYSNTDSIGTGAEAYGASNSHESDQSNFVQSVEASGFETGSAGPMDPSHASWTLLPETDASSTAATETVTDNALSRTTNQEEVSVTETTEFDAQSNRYVTDINTTVQSVLGDDEPTSSEHDDTTRSGEKTTRTTITESSVTDFTTQMQDQSSSTNSGVKSSGDNVTSDINVTGDSSSKVRPIQSRVDFDGPLMMVLTDRGIVEARPSVVRAETEIVVHGDKVRHRDVEVQNLDFTPSNTVAQTADHENELSANFETWTTDVVAETLSPTGTATEAYPAVTVSEADSEGTGTSFVGDVVTTSLQPVHEPSVIPTNGTTASSESGEASIKLYGDTKLLLDFHPNSVADANELSGSQTKTSNSVQASELDNSLLYKATENLISRTQDSVVSKSESIEHIVSESVSANDRHVSGKEASIVTESSTQALYKDADGTGLQLTFSKLNSMDTESQPENSESEIPENILDMSEITNEIPVTIQTELSVHETVTILSENTVTPFGKSDDTETGRIAQTVREPSVRESDGVSVPRKEECSGDCNGNVVPTATEAEGVVSESTRSAESITEDFQNPDITEPYETDACMRPSVEEVERFSLQTEQFSASETFTEHSSSDGTQQLPEITTLPSDVEMTVSAKHTKISNTEESLSSSTANPTAGYQLRSGAHSENQEDTSFLNNISDPVPTSTVIHTEIVVTSEGPTVWPVVVDTVGNSGSPSASGTSKPSSTTPAVATTPETSKRSLLCGVAAARTFPGTQCWLVQFMNANSSVPVCVGSYLDASTIVTSAKCISRVFDMGVAQMTLVSAGGAVTSHTRIRDVVVHEEYRNHGAELLLNDIGLLRLHLPASRMPPAACALCLPTSDRDLLDRPCDGITLGQVKPKSLQPDAQIGSPMVCSGGVLAGIASYYNPGPVYTPVSDYVTWIQTNQKIHDNSDNEWK</sequence>
<feature type="compositionally biased region" description="Low complexity" evidence="5">
    <location>
        <begin position="239"/>
        <end position="248"/>
    </location>
</feature>
<organism evidence="8 9">
    <name type="scientific">Cryptotermes secundus</name>
    <dbReference type="NCBI Taxonomy" id="105785"/>
    <lineage>
        <taxon>Eukaryota</taxon>
        <taxon>Metazoa</taxon>
        <taxon>Ecdysozoa</taxon>
        <taxon>Arthropoda</taxon>
        <taxon>Hexapoda</taxon>
        <taxon>Insecta</taxon>
        <taxon>Pterygota</taxon>
        <taxon>Neoptera</taxon>
        <taxon>Polyneoptera</taxon>
        <taxon>Dictyoptera</taxon>
        <taxon>Blattodea</taxon>
        <taxon>Blattoidea</taxon>
        <taxon>Termitoidae</taxon>
        <taxon>Kalotermitidae</taxon>
        <taxon>Cryptotermitinae</taxon>
        <taxon>Cryptotermes</taxon>
    </lineage>
</organism>
<dbReference type="PROSITE" id="PS50240">
    <property type="entry name" value="TRYPSIN_DOM"/>
    <property type="match status" value="1"/>
</dbReference>
<keyword evidence="1" id="KW-0645">Protease</keyword>
<evidence type="ECO:0000256" key="1">
    <source>
        <dbReference type="ARBA" id="ARBA00022670"/>
    </source>
</evidence>
<reference evidence="8 9" key="1">
    <citation type="submission" date="2017-12" db="EMBL/GenBank/DDBJ databases">
        <title>Hemimetabolous genomes reveal molecular basis of termite eusociality.</title>
        <authorList>
            <person name="Harrison M.C."/>
            <person name="Jongepier E."/>
            <person name="Robertson H.M."/>
            <person name="Arning N."/>
            <person name="Bitard-Feildel T."/>
            <person name="Chao H."/>
            <person name="Childers C.P."/>
            <person name="Dinh H."/>
            <person name="Doddapaneni H."/>
            <person name="Dugan S."/>
            <person name="Gowin J."/>
            <person name="Greiner C."/>
            <person name="Han Y."/>
            <person name="Hu H."/>
            <person name="Hughes D.S.T."/>
            <person name="Huylmans A.-K."/>
            <person name="Kemena C."/>
            <person name="Kremer L.P.M."/>
            <person name="Lee S.L."/>
            <person name="Lopez-Ezquerra A."/>
            <person name="Mallet L."/>
            <person name="Monroy-Kuhn J.M."/>
            <person name="Moser A."/>
            <person name="Murali S.C."/>
            <person name="Muzny D.M."/>
            <person name="Otani S."/>
            <person name="Piulachs M.-D."/>
            <person name="Poelchau M."/>
            <person name="Qu J."/>
            <person name="Schaub F."/>
            <person name="Wada-Katsumata A."/>
            <person name="Worley K.C."/>
            <person name="Xie Q."/>
            <person name="Ylla G."/>
            <person name="Poulsen M."/>
            <person name="Gibbs R.A."/>
            <person name="Schal C."/>
            <person name="Richards S."/>
            <person name="Belles X."/>
            <person name="Korb J."/>
            <person name="Bornberg-Bauer E."/>
        </authorList>
    </citation>
    <scope>NUCLEOTIDE SEQUENCE [LARGE SCALE GENOMIC DNA]</scope>
    <source>
        <tissue evidence="8">Whole body</tissue>
    </source>
</reference>
<dbReference type="InterPro" id="IPR009003">
    <property type="entry name" value="Peptidase_S1_PA"/>
</dbReference>
<keyword evidence="4" id="KW-1015">Disulfide bond</keyword>
<dbReference type="InParanoid" id="A0A2J7R1I8"/>
<evidence type="ECO:0000256" key="6">
    <source>
        <dbReference type="SAM" id="SignalP"/>
    </source>
</evidence>
<dbReference type="InterPro" id="IPR050430">
    <property type="entry name" value="Peptidase_S1"/>
</dbReference>
<dbReference type="InterPro" id="IPR043504">
    <property type="entry name" value="Peptidase_S1_PA_chymotrypsin"/>
</dbReference>
<dbReference type="InterPro" id="IPR001254">
    <property type="entry name" value="Trypsin_dom"/>
</dbReference>
<feature type="domain" description="Peptidase S1" evidence="7">
    <location>
        <begin position="841"/>
        <end position="1026"/>
    </location>
</feature>
<evidence type="ECO:0000256" key="2">
    <source>
        <dbReference type="ARBA" id="ARBA00022801"/>
    </source>
</evidence>
<dbReference type="OrthoDB" id="6380398at2759"/>
<gene>
    <name evidence="8" type="ORF">B7P43_G05480</name>
</gene>
<dbReference type="STRING" id="105785.A0A2J7R1I8"/>
<feature type="region of interest" description="Disordered" evidence="5">
    <location>
        <begin position="812"/>
        <end position="833"/>
    </location>
</feature>
<keyword evidence="2" id="KW-0378">Hydrolase</keyword>
<protein>
    <recommendedName>
        <fullName evidence="7">Peptidase S1 domain-containing protein</fullName>
    </recommendedName>
</protein>
<dbReference type="SUPFAM" id="SSF50494">
    <property type="entry name" value="Trypsin-like serine proteases"/>
    <property type="match status" value="1"/>
</dbReference>
<feature type="signal peptide" evidence="6">
    <location>
        <begin position="1"/>
        <end position="17"/>
    </location>
</feature>
<dbReference type="SMART" id="SM00020">
    <property type="entry name" value="Tryp_SPc"/>
    <property type="match status" value="1"/>
</dbReference>
<feature type="region of interest" description="Disordered" evidence="5">
    <location>
        <begin position="618"/>
        <end position="645"/>
    </location>
</feature>
<dbReference type="GO" id="GO:0004252">
    <property type="term" value="F:serine-type endopeptidase activity"/>
    <property type="evidence" value="ECO:0007669"/>
    <property type="project" value="InterPro"/>
</dbReference>
<feature type="compositionally biased region" description="Low complexity" evidence="5">
    <location>
        <begin position="166"/>
        <end position="178"/>
    </location>
</feature>
<dbReference type="EMBL" id="NEVH01008206">
    <property type="protein sequence ID" value="PNF34696.1"/>
    <property type="molecule type" value="Genomic_DNA"/>
</dbReference>
<evidence type="ECO:0000256" key="3">
    <source>
        <dbReference type="ARBA" id="ARBA00022825"/>
    </source>
</evidence>
<feature type="compositionally biased region" description="Polar residues" evidence="5">
    <location>
        <begin position="740"/>
        <end position="756"/>
    </location>
</feature>
<dbReference type="Gene3D" id="2.40.10.10">
    <property type="entry name" value="Trypsin-like serine proteases"/>
    <property type="match status" value="1"/>
</dbReference>
<feature type="region of interest" description="Disordered" evidence="5">
    <location>
        <begin position="739"/>
        <end position="779"/>
    </location>
</feature>
<dbReference type="GO" id="GO:0006508">
    <property type="term" value="P:proteolysis"/>
    <property type="evidence" value="ECO:0007669"/>
    <property type="project" value="UniProtKB-KW"/>
</dbReference>
<feature type="compositionally biased region" description="Polar residues" evidence="5">
    <location>
        <begin position="179"/>
        <end position="202"/>
    </location>
</feature>
<accession>A0A2J7R1I8</accession>
<evidence type="ECO:0000259" key="7">
    <source>
        <dbReference type="PROSITE" id="PS50240"/>
    </source>
</evidence>
<keyword evidence="3" id="KW-0720">Serine protease</keyword>
<dbReference type="Pfam" id="PF00089">
    <property type="entry name" value="Trypsin"/>
    <property type="match status" value="1"/>
</dbReference>
<keyword evidence="9" id="KW-1185">Reference proteome</keyword>
<dbReference type="EMBL" id="NEVH01008206">
    <property type="protein sequence ID" value="PNF34697.1"/>
    <property type="molecule type" value="Genomic_DNA"/>
</dbReference>
<evidence type="ECO:0000313" key="9">
    <source>
        <dbReference type="Proteomes" id="UP000235965"/>
    </source>
</evidence>